<feature type="compositionally biased region" description="Basic and acidic residues" evidence="1">
    <location>
        <begin position="70"/>
        <end position="83"/>
    </location>
</feature>
<feature type="region of interest" description="Disordered" evidence="1">
    <location>
        <begin position="219"/>
        <end position="244"/>
    </location>
</feature>
<dbReference type="AlphaFoldDB" id="A0A5A7UJJ3"/>
<name>A0A5A7UJJ3_CUCMM</name>
<accession>A0A5A7UJJ3</accession>
<feature type="compositionally biased region" description="Polar residues" evidence="1">
    <location>
        <begin position="55"/>
        <end position="67"/>
    </location>
</feature>
<dbReference type="Proteomes" id="UP000321393">
    <property type="component" value="Unassembled WGS sequence"/>
</dbReference>
<feature type="compositionally biased region" description="Basic and acidic residues" evidence="1">
    <location>
        <begin position="1"/>
        <end position="15"/>
    </location>
</feature>
<comment type="caution">
    <text evidence="2">The sequence shown here is derived from an EMBL/GenBank/DDBJ whole genome shotgun (WGS) entry which is preliminary data.</text>
</comment>
<sequence>MQPRAKEPTSDERAGPRRPGAKLTPYRGAPSSDPRSPRAVRVCERSTERRAPTDSAGTRTDTATSSGARDAYRRVSQRSDSDLGRVPTSSSVRRRLIQCPFELPSTHNPTSSFPGKMDIRGGFEPQIGSRIDAFFSVLLRGVNRKRRMSYEAAAKPFHSMKFKGLSLSSILFRKASVWKQNQTQLSISLGFKGIFHQRRKQKISLLVLRAERNPNPSCARSPAIGIGCEDQPDEPPVEAQRICE</sequence>
<feature type="compositionally biased region" description="Basic and acidic residues" evidence="1">
    <location>
        <begin position="41"/>
        <end position="52"/>
    </location>
</feature>
<evidence type="ECO:0000256" key="1">
    <source>
        <dbReference type="SAM" id="MobiDB-lite"/>
    </source>
</evidence>
<organism evidence="2 3">
    <name type="scientific">Cucumis melo var. makuwa</name>
    <name type="common">Oriental melon</name>
    <dbReference type="NCBI Taxonomy" id="1194695"/>
    <lineage>
        <taxon>Eukaryota</taxon>
        <taxon>Viridiplantae</taxon>
        <taxon>Streptophyta</taxon>
        <taxon>Embryophyta</taxon>
        <taxon>Tracheophyta</taxon>
        <taxon>Spermatophyta</taxon>
        <taxon>Magnoliopsida</taxon>
        <taxon>eudicotyledons</taxon>
        <taxon>Gunneridae</taxon>
        <taxon>Pentapetalae</taxon>
        <taxon>rosids</taxon>
        <taxon>fabids</taxon>
        <taxon>Cucurbitales</taxon>
        <taxon>Cucurbitaceae</taxon>
        <taxon>Benincaseae</taxon>
        <taxon>Cucumis</taxon>
    </lineage>
</organism>
<feature type="region of interest" description="Disordered" evidence="1">
    <location>
        <begin position="1"/>
        <end position="90"/>
    </location>
</feature>
<proteinExistence type="predicted"/>
<dbReference type="EMBL" id="SSTE01008555">
    <property type="protein sequence ID" value="KAA0055178.1"/>
    <property type="molecule type" value="Genomic_DNA"/>
</dbReference>
<reference evidence="2 3" key="1">
    <citation type="submission" date="2019-08" db="EMBL/GenBank/DDBJ databases">
        <title>Draft genome sequences of two oriental melons (Cucumis melo L. var makuwa).</title>
        <authorList>
            <person name="Kwon S.-Y."/>
        </authorList>
    </citation>
    <scope>NUCLEOTIDE SEQUENCE [LARGE SCALE GENOMIC DNA]</scope>
    <source>
        <strain evidence="3">cv. SW 3</strain>
        <tissue evidence="2">Leaf</tissue>
    </source>
</reference>
<gene>
    <name evidence="2" type="ORF">E6C27_scaffold44740G00030</name>
</gene>
<evidence type="ECO:0000313" key="2">
    <source>
        <dbReference type="EMBL" id="KAA0055178.1"/>
    </source>
</evidence>
<evidence type="ECO:0000313" key="3">
    <source>
        <dbReference type="Proteomes" id="UP000321393"/>
    </source>
</evidence>
<protein>
    <submittedName>
        <fullName evidence="2">Uncharacterized protein</fullName>
    </submittedName>
</protein>